<dbReference type="SUPFAM" id="SSF46689">
    <property type="entry name" value="Homeodomain-like"/>
    <property type="match status" value="1"/>
</dbReference>
<dbReference type="SUPFAM" id="SSF51215">
    <property type="entry name" value="Regulatory protein AraC"/>
    <property type="match status" value="1"/>
</dbReference>
<dbReference type="InterPro" id="IPR037923">
    <property type="entry name" value="HTH-like"/>
</dbReference>
<evidence type="ECO:0000256" key="3">
    <source>
        <dbReference type="ARBA" id="ARBA00023163"/>
    </source>
</evidence>
<keyword evidence="2" id="KW-0238">DNA-binding</keyword>
<accession>A0A413T4G6</accession>
<keyword evidence="1" id="KW-0805">Transcription regulation</keyword>
<evidence type="ECO:0000313" key="6">
    <source>
        <dbReference type="Proteomes" id="UP000283855"/>
    </source>
</evidence>
<dbReference type="GO" id="GO:0003700">
    <property type="term" value="F:DNA-binding transcription factor activity"/>
    <property type="evidence" value="ECO:0007669"/>
    <property type="project" value="InterPro"/>
</dbReference>
<name>A0A413T4G6_9BACT</name>
<sequence>MMKKNQRSTTEEEKAVFFGNQECPEIMEQITLYQDDRLAIVEDIHNLNQDYTARIEAFIALLCQQGKGSVYIDDQQYEVKENDLLICHPNIILERGMISVDFKCCGFCLSPEYVRQIGVLSAESWDAKLFIEKHPIIPLVPREAILFQQYYDLLRSKLTAPPCKHQKGLINSLLQAFMYEFHDTMERYIKVTSPSYTSGEKLFNSFIAQLSSSYPKKRSVTYYADKLAVSPKYLSAICKEISEKTASELINQYVVKDIEYQLKRSRKSIKEIANELDFPNISFFGKYVKRYLGVSPKQYRAALD</sequence>
<dbReference type="EMBL" id="QSFT01000002">
    <property type="protein sequence ID" value="RHA78600.1"/>
    <property type="molecule type" value="Genomic_DNA"/>
</dbReference>
<feature type="domain" description="HTH araC/xylS-type" evidence="4">
    <location>
        <begin position="204"/>
        <end position="302"/>
    </location>
</feature>
<dbReference type="SMART" id="SM00342">
    <property type="entry name" value="HTH_ARAC"/>
    <property type="match status" value="1"/>
</dbReference>
<dbReference type="Pfam" id="PF12833">
    <property type="entry name" value="HTH_18"/>
    <property type="match status" value="1"/>
</dbReference>
<comment type="caution">
    <text evidence="5">The sequence shown here is derived from an EMBL/GenBank/DDBJ whole genome shotgun (WGS) entry which is preliminary data.</text>
</comment>
<proteinExistence type="predicted"/>
<dbReference type="RefSeq" id="WP_118399867.1">
    <property type="nucleotide sequence ID" value="NZ_CABJGD010000002.1"/>
</dbReference>
<dbReference type="PROSITE" id="PS01124">
    <property type="entry name" value="HTH_ARAC_FAMILY_2"/>
    <property type="match status" value="1"/>
</dbReference>
<dbReference type="InterPro" id="IPR018060">
    <property type="entry name" value="HTH_AraC"/>
</dbReference>
<dbReference type="AlphaFoldDB" id="A0A413T4G6"/>
<reference evidence="5 6" key="1">
    <citation type="submission" date="2018-08" db="EMBL/GenBank/DDBJ databases">
        <title>A genome reference for cultivated species of the human gut microbiota.</title>
        <authorList>
            <person name="Zou Y."/>
            <person name="Xue W."/>
            <person name="Luo G."/>
        </authorList>
    </citation>
    <scope>NUCLEOTIDE SEQUENCE [LARGE SCALE GENOMIC DNA]</scope>
    <source>
        <strain evidence="5 6">AM42-38</strain>
    </source>
</reference>
<dbReference type="GO" id="GO:0043565">
    <property type="term" value="F:sequence-specific DNA binding"/>
    <property type="evidence" value="ECO:0007669"/>
    <property type="project" value="InterPro"/>
</dbReference>
<dbReference type="PANTHER" id="PTHR43280:SF32">
    <property type="entry name" value="TRANSCRIPTIONAL REGULATORY PROTEIN"/>
    <property type="match status" value="1"/>
</dbReference>
<protein>
    <submittedName>
        <fullName evidence="5">AraC family transcriptional regulator</fullName>
    </submittedName>
</protein>
<dbReference type="Proteomes" id="UP000283855">
    <property type="component" value="Unassembled WGS sequence"/>
</dbReference>
<evidence type="ECO:0000256" key="1">
    <source>
        <dbReference type="ARBA" id="ARBA00023015"/>
    </source>
</evidence>
<dbReference type="PANTHER" id="PTHR43280">
    <property type="entry name" value="ARAC-FAMILY TRANSCRIPTIONAL REGULATOR"/>
    <property type="match status" value="1"/>
</dbReference>
<organism evidence="5 6">
    <name type="scientific">Phocaeicola coprophilus</name>
    <dbReference type="NCBI Taxonomy" id="387090"/>
    <lineage>
        <taxon>Bacteria</taxon>
        <taxon>Pseudomonadati</taxon>
        <taxon>Bacteroidota</taxon>
        <taxon>Bacteroidia</taxon>
        <taxon>Bacteroidales</taxon>
        <taxon>Bacteroidaceae</taxon>
        <taxon>Phocaeicola</taxon>
    </lineage>
</organism>
<evidence type="ECO:0000313" key="5">
    <source>
        <dbReference type="EMBL" id="RHA78600.1"/>
    </source>
</evidence>
<dbReference type="InterPro" id="IPR009057">
    <property type="entry name" value="Homeodomain-like_sf"/>
</dbReference>
<evidence type="ECO:0000256" key="2">
    <source>
        <dbReference type="ARBA" id="ARBA00023125"/>
    </source>
</evidence>
<keyword evidence="3" id="KW-0804">Transcription</keyword>
<gene>
    <name evidence="5" type="ORF">DW921_01215</name>
</gene>
<evidence type="ECO:0000259" key="4">
    <source>
        <dbReference type="PROSITE" id="PS01124"/>
    </source>
</evidence>
<dbReference type="Gene3D" id="1.10.10.60">
    <property type="entry name" value="Homeodomain-like"/>
    <property type="match status" value="1"/>
</dbReference>